<feature type="transmembrane region" description="Helical" evidence="1">
    <location>
        <begin position="83"/>
        <end position="105"/>
    </location>
</feature>
<evidence type="ECO:0000256" key="1">
    <source>
        <dbReference type="SAM" id="Phobius"/>
    </source>
</evidence>
<dbReference type="EMBL" id="CAXLJM020000057">
    <property type="protein sequence ID" value="CAL8118507.1"/>
    <property type="molecule type" value="Genomic_DNA"/>
</dbReference>
<evidence type="ECO:0000313" key="3">
    <source>
        <dbReference type="Proteomes" id="UP001642540"/>
    </source>
</evidence>
<keyword evidence="1" id="KW-1133">Transmembrane helix</keyword>
<feature type="transmembrane region" description="Helical" evidence="1">
    <location>
        <begin position="143"/>
        <end position="166"/>
    </location>
</feature>
<feature type="transmembrane region" description="Helical" evidence="1">
    <location>
        <begin position="199"/>
        <end position="219"/>
    </location>
</feature>
<keyword evidence="3" id="KW-1185">Reference proteome</keyword>
<name>A0ABP1R2Y1_9HEXA</name>
<comment type="caution">
    <text evidence="2">The sequence shown here is derived from an EMBL/GenBank/DDBJ whole genome shotgun (WGS) entry which is preliminary data.</text>
</comment>
<gene>
    <name evidence="2" type="ORF">ODALV1_LOCUS18166</name>
</gene>
<evidence type="ECO:0008006" key="4">
    <source>
        <dbReference type="Google" id="ProtNLM"/>
    </source>
</evidence>
<keyword evidence="1" id="KW-0812">Transmembrane</keyword>
<organism evidence="2 3">
    <name type="scientific">Orchesella dallaii</name>
    <dbReference type="NCBI Taxonomy" id="48710"/>
    <lineage>
        <taxon>Eukaryota</taxon>
        <taxon>Metazoa</taxon>
        <taxon>Ecdysozoa</taxon>
        <taxon>Arthropoda</taxon>
        <taxon>Hexapoda</taxon>
        <taxon>Collembola</taxon>
        <taxon>Entomobryomorpha</taxon>
        <taxon>Entomobryoidea</taxon>
        <taxon>Orchesellidae</taxon>
        <taxon>Orchesellinae</taxon>
        <taxon>Orchesella</taxon>
    </lineage>
</organism>
<feature type="transmembrane region" description="Helical" evidence="1">
    <location>
        <begin position="231"/>
        <end position="259"/>
    </location>
</feature>
<accession>A0ABP1R2Y1</accession>
<evidence type="ECO:0000313" key="2">
    <source>
        <dbReference type="EMBL" id="CAL8118507.1"/>
    </source>
</evidence>
<keyword evidence="1" id="KW-0472">Membrane</keyword>
<reference evidence="2 3" key="1">
    <citation type="submission" date="2024-08" db="EMBL/GenBank/DDBJ databases">
        <authorList>
            <person name="Cucini C."/>
            <person name="Frati F."/>
        </authorList>
    </citation>
    <scope>NUCLEOTIDE SEQUENCE [LARGE SCALE GENOMIC DNA]</scope>
</reference>
<protein>
    <recommendedName>
        <fullName evidence="4">Odorant receptor</fullName>
    </recommendedName>
</protein>
<proteinExistence type="predicted"/>
<sequence>MLISACNKYLKIHFKLCSYFLASPVEWNTKTRRYTLLQIFFHIGSWKGRVETARLLNSLLLFEERYIRLDTKSRRKPHVIEKAVVLSLAFTSIFFGVSIGVMLLIKPCFPPYLGSMLFDCAWLSSFHCLPAFLRILFSVFVAWTWLIGSFAGLLQVSILFVTTGCLNNYLDRVKRKDLPECIYREVQLLAGILNSLQQYIILPSAQVIATIAAIMSLYSLVNFHSAMPLPMVAFCADIVFCSFACTFYTVFGAAAQVFVKSKKLPMKWRQQSKLPRGHEGKTFRAFAKSCAPIKVKCGSLNFISVLTPMRFINFVIVTTVKLTVMGRS</sequence>
<dbReference type="Proteomes" id="UP001642540">
    <property type="component" value="Unassembled WGS sequence"/>
</dbReference>